<dbReference type="InterPro" id="IPR021056">
    <property type="entry name" value="Mt_import_IM_translocase_Tim54"/>
</dbReference>
<proteinExistence type="inferred from homology"/>
<comment type="subcellular location">
    <subcellularLocation>
        <location evidence="1">Mitochondrion inner membrane</location>
        <topology evidence="1">Single-pass membrane protein</topology>
    </subcellularLocation>
</comment>
<keyword evidence="9" id="KW-0811">Translocation</keyword>
<evidence type="ECO:0000313" key="13">
    <source>
        <dbReference type="EMBL" id="OCF33159.1"/>
    </source>
</evidence>
<dbReference type="GO" id="GO:0005743">
    <property type="term" value="C:mitochondrial inner membrane"/>
    <property type="evidence" value="ECO:0007669"/>
    <property type="project" value="UniProtKB-SubCell"/>
</dbReference>
<name>A0A1B9GPY5_9TREE</name>
<reference evidence="13 14" key="1">
    <citation type="submission" date="2013-07" db="EMBL/GenBank/DDBJ databases">
        <title>The Genome Sequence of Cryptococcus heveanensis BCC8398.</title>
        <authorList>
            <consortium name="The Broad Institute Genome Sequencing Platform"/>
            <person name="Cuomo C."/>
            <person name="Litvintseva A."/>
            <person name="Chen Y."/>
            <person name="Heitman J."/>
            <person name="Sun S."/>
            <person name="Springer D."/>
            <person name="Dromer F."/>
            <person name="Young S.K."/>
            <person name="Zeng Q."/>
            <person name="Gargeya S."/>
            <person name="Fitzgerald M."/>
            <person name="Abouelleil A."/>
            <person name="Alvarado L."/>
            <person name="Berlin A.M."/>
            <person name="Chapman S.B."/>
            <person name="Dewar J."/>
            <person name="Goldberg J."/>
            <person name="Griggs A."/>
            <person name="Gujja S."/>
            <person name="Hansen M."/>
            <person name="Howarth C."/>
            <person name="Imamovic A."/>
            <person name="Larimer J."/>
            <person name="McCowan C."/>
            <person name="Murphy C."/>
            <person name="Pearson M."/>
            <person name="Priest M."/>
            <person name="Roberts A."/>
            <person name="Saif S."/>
            <person name="Shea T."/>
            <person name="Sykes S."/>
            <person name="Wortman J."/>
            <person name="Nusbaum C."/>
            <person name="Birren B."/>
        </authorList>
    </citation>
    <scope>NUCLEOTIDE SEQUENCE [LARGE SCALE GENOMIC DNA]</scope>
    <source>
        <strain evidence="13 14">BCC8398</strain>
    </source>
</reference>
<evidence type="ECO:0000256" key="12">
    <source>
        <dbReference type="SAM" id="MobiDB-lite"/>
    </source>
</evidence>
<feature type="region of interest" description="Disordered" evidence="12">
    <location>
        <begin position="284"/>
        <end position="341"/>
    </location>
</feature>
<comment type="similarity">
    <text evidence="2">Belongs to the TIM54 family.</text>
</comment>
<organism evidence="13 14">
    <name type="scientific">Kwoniella heveanensis BCC8398</name>
    <dbReference type="NCBI Taxonomy" id="1296120"/>
    <lineage>
        <taxon>Eukaryota</taxon>
        <taxon>Fungi</taxon>
        <taxon>Dikarya</taxon>
        <taxon>Basidiomycota</taxon>
        <taxon>Agaricomycotina</taxon>
        <taxon>Tremellomycetes</taxon>
        <taxon>Tremellales</taxon>
        <taxon>Cryptococcaceae</taxon>
        <taxon>Kwoniella</taxon>
    </lineage>
</organism>
<evidence type="ECO:0000256" key="1">
    <source>
        <dbReference type="ARBA" id="ARBA00004434"/>
    </source>
</evidence>
<dbReference type="EMBL" id="KV700127">
    <property type="protein sequence ID" value="OCF33159.1"/>
    <property type="molecule type" value="Genomic_DNA"/>
</dbReference>
<accession>A0A1B9GPY5</accession>
<evidence type="ECO:0000256" key="10">
    <source>
        <dbReference type="ARBA" id="ARBA00023128"/>
    </source>
</evidence>
<keyword evidence="10" id="KW-0496">Mitochondrion</keyword>
<evidence type="ECO:0000256" key="7">
    <source>
        <dbReference type="ARBA" id="ARBA00022927"/>
    </source>
</evidence>
<keyword evidence="6" id="KW-0999">Mitochondrion inner membrane</keyword>
<evidence type="ECO:0000256" key="6">
    <source>
        <dbReference type="ARBA" id="ARBA00022792"/>
    </source>
</evidence>
<feature type="compositionally biased region" description="Pro residues" evidence="12">
    <location>
        <begin position="1"/>
        <end position="16"/>
    </location>
</feature>
<dbReference type="STRING" id="1296120.A0A1B9GPY5"/>
<evidence type="ECO:0000313" key="14">
    <source>
        <dbReference type="Proteomes" id="UP000092666"/>
    </source>
</evidence>
<dbReference type="Pfam" id="PF11711">
    <property type="entry name" value="Tim54"/>
    <property type="match status" value="1"/>
</dbReference>
<dbReference type="AlphaFoldDB" id="A0A1B9GPY5"/>
<feature type="region of interest" description="Disordered" evidence="12">
    <location>
        <begin position="1"/>
        <end position="37"/>
    </location>
</feature>
<gene>
    <name evidence="13" type="ORF">I316_05204</name>
</gene>
<evidence type="ECO:0000256" key="8">
    <source>
        <dbReference type="ARBA" id="ARBA00022989"/>
    </source>
</evidence>
<dbReference type="Proteomes" id="UP000092666">
    <property type="component" value="Unassembled WGS sequence"/>
</dbReference>
<feature type="compositionally biased region" description="Low complexity" evidence="12">
    <location>
        <begin position="317"/>
        <end position="337"/>
    </location>
</feature>
<evidence type="ECO:0000256" key="3">
    <source>
        <dbReference type="ARBA" id="ARBA00020796"/>
    </source>
</evidence>
<evidence type="ECO:0000256" key="4">
    <source>
        <dbReference type="ARBA" id="ARBA00022448"/>
    </source>
</evidence>
<feature type="compositionally biased region" description="Low complexity" evidence="12">
    <location>
        <begin position="287"/>
        <end position="300"/>
    </location>
</feature>
<keyword evidence="8" id="KW-1133">Transmembrane helix</keyword>
<dbReference type="OrthoDB" id="5598305at2759"/>
<dbReference type="GO" id="GO:0015031">
    <property type="term" value="P:protein transport"/>
    <property type="evidence" value="ECO:0007669"/>
    <property type="project" value="UniProtKB-KW"/>
</dbReference>
<keyword evidence="14" id="KW-1185">Reference proteome</keyword>
<keyword evidence="7" id="KW-0653">Protein transport</keyword>
<sequence length="527" mass="57507">MAESTPSPPPTNPSPAAPAAAATSAGTNPSPGPAAKGAINAAAASASTVKPAPVELTGFRSALSHTGIPHSVLTWKPKLPSRNWLIFWTITASLSGAYYYDRRECNRIKEETIRMVEGRGREVLEGGSLGSTRRVTVWGAKWGGDEDTDRALRYFRKYVKPYLVAAAIDYDLPTSPLHGSITRQVHASILAQRRQALGLEPLPPLLSLPGVLSPEETRKKELEGGVVLVGRASLKEYFEGLRRGWTGGVDAWDWEKSIESKLETDGVFAEPKPETEVLDAAVETPGEAATPESTESAAIPAPSPPSTKPPTGLGFLSRPTPSVTNSSSPSASASAGPQIPPHWHIPPNPLPAQPPLLLLPFENHIGFTQIPAMIASFFNERYRVREGADAALALINSEVRPISKDDLGFDKKTEGYYNKAALELPKRIGEARKDYYDALAPRINEARAYENGTREMTEEEKKSGKVVKLDELKEERKKKELRWMGNEEGWEIVKPQAEVAWNEGWENWLKVFELPGRQSVGSSTKVE</sequence>
<feature type="compositionally biased region" description="Low complexity" evidence="12">
    <location>
        <begin position="17"/>
        <end position="37"/>
    </location>
</feature>
<keyword evidence="4" id="KW-0813">Transport</keyword>
<keyword evidence="5" id="KW-0812">Transmembrane</keyword>
<reference evidence="14" key="2">
    <citation type="submission" date="2013-12" db="EMBL/GenBank/DDBJ databases">
        <title>Evolution of pathogenesis and genome organization in the Tremellales.</title>
        <authorList>
            <person name="Cuomo C."/>
            <person name="Litvintseva A."/>
            <person name="Heitman J."/>
            <person name="Chen Y."/>
            <person name="Sun S."/>
            <person name="Springer D."/>
            <person name="Dromer F."/>
            <person name="Young S."/>
            <person name="Zeng Q."/>
            <person name="Chapman S."/>
            <person name="Gujja S."/>
            <person name="Saif S."/>
            <person name="Birren B."/>
        </authorList>
    </citation>
    <scope>NUCLEOTIDE SEQUENCE [LARGE SCALE GENOMIC DNA]</scope>
    <source>
        <strain evidence="14">BCC8398</strain>
    </source>
</reference>
<evidence type="ECO:0000256" key="11">
    <source>
        <dbReference type="ARBA" id="ARBA00023136"/>
    </source>
</evidence>
<evidence type="ECO:0000256" key="2">
    <source>
        <dbReference type="ARBA" id="ARBA00006355"/>
    </source>
</evidence>
<keyword evidence="11" id="KW-0472">Membrane</keyword>
<evidence type="ECO:0000256" key="9">
    <source>
        <dbReference type="ARBA" id="ARBA00023010"/>
    </source>
</evidence>
<protein>
    <recommendedName>
        <fullName evidence="3">Mitochondrial import inner membrane translocase subunit TIM54</fullName>
    </recommendedName>
</protein>
<evidence type="ECO:0000256" key="5">
    <source>
        <dbReference type="ARBA" id="ARBA00022692"/>
    </source>
</evidence>